<sequence>MLDFATTKLAFGETVLADEVDYLKAICLLTDEVEFPSLGSPRKSSTSTSTNKVRSQKHGYEPTWEFLGNSKTDDVKSVDSVQLWSESFSEVVERSVNHATDHSVPEPTSYFQTTPARPKRTKSELQQCRDTEEEEDIMDDTDMFFHRKASGPASNVMNKYRAKQKAYWAQQMIIKEYKRESRQQVKAEANAALTGCLAEEHPSQEALRLLERRHPRDFTLKPSEFISVRRTLYSSMWCPGDKEYFYTCLWYAMHKGQERYVDFLLSPEVPKAFRELYSYNHYFPTTSSSVWIVDLLNLMFGATVRGWSSRKLLDGGHYRRDAVPHGKARTHFIKYYEESK</sequence>
<dbReference type="InParanoid" id="A0A1X2H9Z7"/>
<proteinExistence type="predicted"/>
<reference evidence="2 3" key="1">
    <citation type="submission" date="2016-07" db="EMBL/GenBank/DDBJ databases">
        <title>Pervasive Adenine N6-methylation of Active Genes in Fungi.</title>
        <authorList>
            <consortium name="DOE Joint Genome Institute"/>
            <person name="Mondo S.J."/>
            <person name="Dannebaum R.O."/>
            <person name="Kuo R.C."/>
            <person name="Labutti K."/>
            <person name="Haridas S."/>
            <person name="Kuo A."/>
            <person name="Salamov A."/>
            <person name="Ahrendt S.R."/>
            <person name="Lipzen A."/>
            <person name="Sullivan W."/>
            <person name="Andreopoulos W.B."/>
            <person name="Clum A."/>
            <person name="Lindquist E."/>
            <person name="Daum C."/>
            <person name="Ramamoorthy G.K."/>
            <person name="Gryganskyi A."/>
            <person name="Culley D."/>
            <person name="Magnuson J.K."/>
            <person name="James T.Y."/>
            <person name="O'Malley M.A."/>
            <person name="Stajich J.E."/>
            <person name="Spatafora J.W."/>
            <person name="Visel A."/>
            <person name="Grigoriev I.V."/>
        </authorList>
    </citation>
    <scope>NUCLEOTIDE SEQUENCE [LARGE SCALE GENOMIC DNA]</scope>
    <source>
        <strain evidence="2 3">NRRL 2496</strain>
    </source>
</reference>
<feature type="region of interest" description="Disordered" evidence="1">
    <location>
        <begin position="98"/>
        <end position="122"/>
    </location>
</feature>
<keyword evidence="3" id="KW-1185">Reference proteome</keyword>
<evidence type="ECO:0000313" key="3">
    <source>
        <dbReference type="Proteomes" id="UP000242180"/>
    </source>
</evidence>
<evidence type="ECO:0000313" key="2">
    <source>
        <dbReference type="EMBL" id="ORY95506.1"/>
    </source>
</evidence>
<organism evidence="2 3">
    <name type="scientific">Syncephalastrum racemosum</name>
    <name type="common">Filamentous fungus</name>
    <dbReference type="NCBI Taxonomy" id="13706"/>
    <lineage>
        <taxon>Eukaryota</taxon>
        <taxon>Fungi</taxon>
        <taxon>Fungi incertae sedis</taxon>
        <taxon>Mucoromycota</taxon>
        <taxon>Mucoromycotina</taxon>
        <taxon>Mucoromycetes</taxon>
        <taxon>Mucorales</taxon>
        <taxon>Syncephalastraceae</taxon>
        <taxon>Syncephalastrum</taxon>
    </lineage>
</organism>
<gene>
    <name evidence="2" type="ORF">BCR43DRAFT_493100</name>
</gene>
<dbReference type="EMBL" id="MCGN01000006">
    <property type="protein sequence ID" value="ORY95506.1"/>
    <property type="molecule type" value="Genomic_DNA"/>
</dbReference>
<accession>A0A1X2H9Z7</accession>
<dbReference type="AlphaFoldDB" id="A0A1X2H9Z7"/>
<name>A0A1X2H9Z7_SYNRA</name>
<dbReference type="Proteomes" id="UP000242180">
    <property type="component" value="Unassembled WGS sequence"/>
</dbReference>
<evidence type="ECO:0000256" key="1">
    <source>
        <dbReference type="SAM" id="MobiDB-lite"/>
    </source>
</evidence>
<comment type="caution">
    <text evidence="2">The sequence shown here is derived from an EMBL/GenBank/DDBJ whole genome shotgun (WGS) entry which is preliminary data.</text>
</comment>
<protein>
    <submittedName>
        <fullName evidence="2">Uncharacterized protein</fullName>
    </submittedName>
</protein>